<dbReference type="InterPro" id="IPR036719">
    <property type="entry name" value="Neuro-gated_channel_TM_sf"/>
</dbReference>
<keyword evidence="7 11" id="KW-1133">Transmembrane helix</keyword>
<evidence type="ECO:0000259" key="12">
    <source>
        <dbReference type="Pfam" id="PF02931"/>
    </source>
</evidence>
<dbReference type="SUPFAM" id="SSF90112">
    <property type="entry name" value="Neurotransmitter-gated ion-channel transmembrane pore"/>
    <property type="match status" value="1"/>
</dbReference>
<keyword evidence="6 11" id="KW-0732">Signal</keyword>
<accession>A0A7M5UQV5</accession>
<evidence type="ECO:0000313" key="14">
    <source>
        <dbReference type="EnsemblMetazoa" id="CLYHEMP002722.1"/>
    </source>
</evidence>
<evidence type="ECO:0000259" key="13">
    <source>
        <dbReference type="Pfam" id="PF02932"/>
    </source>
</evidence>
<dbReference type="RefSeq" id="XP_066930283.1">
    <property type="nucleotide sequence ID" value="XM_067074182.1"/>
</dbReference>
<protein>
    <submittedName>
        <fullName evidence="14">Uncharacterized protein</fullName>
    </submittedName>
</protein>
<evidence type="ECO:0000256" key="5">
    <source>
        <dbReference type="ARBA" id="ARBA00022692"/>
    </source>
</evidence>
<feature type="domain" description="Neurotransmitter-gated ion-channel transmembrane" evidence="13">
    <location>
        <begin position="247"/>
        <end position="476"/>
    </location>
</feature>
<dbReference type="GeneID" id="136817848"/>
<dbReference type="GO" id="GO:0004888">
    <property type="term" value="F:transmembrane signaling receptor activity"/>
    <property type="evidence" value="ECO:0007669"/>
    <property type="project" value="InterPro"/>
</dbReference>
<evidence type="ECO:0000256" key="1">
    <source>
        <dbReference type="ARBA" id="ARBA00004141"/>
    </source>
</evidence>
<sequence>MRLREIFVLTCLIFSFGFAIAEDKVFQRAKKDDEALSDVFSSIGDNYGKHLRPNYMQKPTKIALDITIDSIGEINSIRKTVKITIYLRQRWKDYRYTHNLTTKMTPNLATHGHPANYIWVPDTTLINMKGAKRHTKNDKLDIFPDGTIFWATMLTMEIKCDMKFHDFPIDTQTCIFGFESYSYNADHVVYEWHGTRIHFVSTDVEQFLLKNYSSSTTIELYEAGRFSTLKVYMSFERQLPVTILQIFFPAVLVVCVSWVTLWMHKRSPSARIGLGTTTLLTLTMIWLSANKKIPKVSYVKAIDIYFMISFCFILGVLFEYVLVTNINFAEWKVEHEERDLKRKRRKKRSDITDSATSALMEMKLLKEQSLEIARKSSIFGLRNDGRHRRIKKANDILREKTTYQEMLDEGFDLEPELEKSDSESECSDDDAVGTKNSIFLDKRVISMFLNTRPSTLDIICRFMFPFCYLCFAFYWWLYYMSKRANHETSWCADLENTCTDDSIFLIDCQNHFGDVHD</sequence>
<dbReference type="InterPro" id="IPR006028">
    <property type="entry name" value="GABAA/Glycine_rcpt"/>
</dbReference>
<dbReference type="InterPro" id="IPR036734">
    <property type="entry name" value="Neur_chan_lig-bd_sf"/>
</dbReference>
<evidence type="ECO:0000256" key="3">
    <source>
        <dbReference type="ARBA" id="ARBA00022448"/>
    </source>
</evidence>
<keyword evidence="8 11" id="KW-0406">Ion transport</keyword>
<proteinExistence type="inferred from homology"/>
<organism evidence="14 15">
    <name type="scientific">Clytia hemisphaerica</name>
    <dbReference type="NCBI Taxonomy" id="252671"/>
    <lineage>
        <taxon>Eukaryota</taxon>
        <taxon>Metazoa</taxon>
        <taxon>Cnidaria</taxon>
        <taxon>Hydrozoa</taxon>
        <taxon>Hydroidolina</taxon>
        <taxon>Leptothecata</taxon>
        <taxon>Obeliida</taxon>
        <taxon>Clytiidae</taxon>
        <taxon>Clytia</taxon>
    </lineage>
</organism>
<dbReference type="GO" id="GO:0005886">
    <property type="term" value="C:plasma membrane"/>
    <property type="evidence" value="ECO:0007669"/>
    <property type="project" value="UniProtKB-SubCell"/>
</dbReference>
<evidence type="ECO:0000256" key="6">
    <source>
        <dbReference type="ARBA" id="ARBA00022729"/>
    </source>
</evidence>
<keyword evidence="3 11" id="KW-0813">Transport</keyword>
<feature type="transmembrane region" description="Helical" evidence="11">
    <location>
        <begin position="304"/>
        <end position="323"/>
    </location>
</feature>
<dbReference type="AlphaFoldDB" id="A0A7M5UQV5"/>
<dbReference type="InterPro" id="IPR018000">
    <property type="entry name" value="Neurotransmitter_ion_chnl_CS"/>
</dbReference>
<comment type="subcellular location">
    <subcellularLocation>
        <location evidence="2">Cell membrane</location>
    </subcellularLocation>
    <subcellularLocation>
        <location evidence="1">Membrane</location>
        <topology evidence="1">Multi-pass membrane protein</topology>
    </subcellularLocation>
</comment>
<dbReference type="PROSITE" id="PS00236">
    <property type="entry name" value="NEUROTR_ION_CHANNEL"/>
    <property type="match status" value="1"/>
</dbReference>
<dbReference type="Pfam" id="PF02932">
    <property type="entry name" value="Neur_chan_memb"/>
    <property type="match status" value="1"/>
</dbReference>
<reference evidence="14" key="1">
    <citation type="submission" date="2021-01" db="UniProtKB">
        <authorList>
            <consortium name="EnsemblMetazoa"/>
        </authorList>
    </citation>
    <scope>IDENTIFICATION</scope>
</reference>
<feature type="transmembrane region" description="Helical" evidence="11">
    <location>
        <begin position="458"/>
        <end position="477"/>
    </location>
</feature>
<dbReference type="GO" id="GO:0005230">
    <property type="term" value="F:extracellular ligand-gated monoatomic ion channel activity"/>
    <property type="evidence" value="ECO:0007669"/>
    <property type="project" value="InterPro"/>
</dbReference>
<dbReference type="InterPro" id="IPR006202">
    <property type="entry name" value="Neur_chan_lig-bd"/>
</dbReference>
<dbReference type="Gene3D" id="1.20.58.390">
    <property type="entry name" value="Neurotransmitter-gated ion-channel transmembrane domain"/>
    <property type="match status" value="1"/>
</dbReference>
<dbReference type="PRINTS" id="PR00252">
    <property type="entry name" value="NRIONCHANNEL"/>
</dbReference>
<feature type="transmembrane region" description="Helical" evidence="11">
    <location>
        <begin position="243"/>
        <end position="263"/>
    </location>
</feature>
<evidence type="ECO:0000256" key="4">
    <source>
        <dbReference type="ARBA" id="ARBA00022475"/>
    </source>
</evidence>
<keyword evidence="15" id="KW-1185">Reference proteome</keyword>
<dbReference type="EnsemblMetazoa" id="CLYHEMT002722.1">
    <property type="protein sequence ID" value="CLYHEMP002722.1"/>
    <property type="gene ID" value="CLYHEMG002722"/>
</dbReference>
<evidence type="ECO:0000256" key="9">
    <source>
        <dbReference type="ARBA" id="ARBA00023136"/>
    </source>
</evidence>
<dbReference type="PRINTS" id="PR00253">
    <property type="entry name" value="GABAARECEPTR"/>
</dbReference>
<evidence type="ECO:0000256" key="7">
    <source>
        <dbReference type="ARBA" id="ARBA00022989"/>
    </source>
</evidence>
<feature type="signal peptide" evidence="11">
    <location>
        <begin position="1"/>
        <end position="21"/>
    </location>
</feature>
<feature type="domain" description="Neurotransmitter-gated ion-channel ligand-binding" evidence="12">
    <location>
        <begin position="39"/>
        <end position="223"/>
    </location>
</feature>
<keyword evidence="4" id="KW-1003">Cell membrane</keyword>
<keyword evidence="10 11" id="KW-0407">Ion channel</keyword>
<feature type="chain" id="PRO_5029937608" evidence="11">
    <location>
        <begin position="22"/>
        <end position="517"/>
    </location>
</feature>
<feature type="transmembrane region" description="Helical" evidence="11">
    <location>
        <begin position="270"/>
        <end position="289"/>
    </location>
</feature>
<keyword evidence="5 11" id="KW-0812">Transmembrane</keyword>
<dbReference type="Pfam" id="PF02931">
    <property type="entry name" value="Neur_chan_LBD"/>
    <property type="match status" value="1"/>
</dbReference>
<evidence type="ECO:0000256" key="11">
    <source>
        <dbReference type="RuleBase" id="RU000687"/>
    </source>
</evidence>
<evidence type="ECO:0000313" key="15">
    <source>
        <dbReference type="Proteomes" id="UP000594262"/>
    </source>
</evidence>
<evidence type="ECO:0000256" key="2">
    <source>
        <dbReference type="ARBA" id="ARBA00004236"/>
    </source>
</evidence>
<evidence type="ECO:0000256" key="10">
    <source>
        <dbReference type="ARBA" id="ARBA00023303"/>
    </source>
</evidence>
<dbReference type="InterPro" id="IPR038050">
    <property type="entry name" value="Neuro_actylchol_rec"/>
</dbReference>
<dbReference type="SUPFAM" id="SSF63712">
    <property type="entry name" value="Nicotinic receptor ligand binding domain-like"/>
    <property type="match status" value="1"/>
</dbReference>
<dbReference type="Gene3D" id="2.70.170.10">
    <property type="entry name" value="Neurotransmitter-gated ion-channel ligand-binding domain"/>
    <property type="match status" value="1"/>
</dbReference>
<keyword evidence="9 11" id="KW-0472">Membrane</keyword>
<comment type="similarity">
    <text evidence="11">Belongs to the ligand-gated ion channel (TC 1.A.9) family.</text>
</comment>
<dbReference type="PANTHER" id="PTHR18945">
    <property type="entry name" value="NEUROTRANSMITTER GATED ION CHANNEL"/>
    <property type="match status" value="1"/>
</dbReference>
<name>A0A7M5UQV5_9CNID</name>
<dbReference type="InterPro" id="IPR006029">
    <property type="entry name" value="Neurotrans-gated_channel_TM"/>
</dbReference>
<dbReference type="InterPro" id="IPR006201">
    <property type="entry name" value="Neur_channel"/>
</dbReference>
<dbReference type="Proteomes" id="UP000594262">
    <property type="component" value="Unplaced"/>
</dbReference>
<evidence type="ECO:0000256" key="8">
    <source>
        <dbReference type="ARBA" id="ARBA00023065"/>
    </source>
</evidence>